<keyword evidence="2" id="KW-1185">Reference proteome</keyword>
<accession>A0A074ZYV4</accession>
<dbReference type="AlphaFoldDB" id="A0A074ZYV4"/>
<dbReference type="GeneID" id="20325233"/>
<organism evidence="1 2">
    <name type="scientific">Opisthorchis viverrini</name>
    <name type="common">Southeast Asian liver fluke</name>
    <dbReference type="NCBI Taxonomy" id="6198"/>
    <lineage>
        <taxon>Eukaryota</taxon>
        <taxon>Metazoa</taxon>
        <taxon>Spiralia</taxon>
        <taxon>Lophotrochozoa</taxon>
        <taxon>Platyhelminthes</taxon>
        <taxon>Trematoda</taxon>
        <taxon>Digenea</taxon>
        <taxon>Opisthorchiida</taxon>
        <taxon>Opisthorchiata</taxon>
        <taxon>Opisthorchiidae</taxon>
        <taxon>Opisthorchis</taxon>
    </lineage>
</organism>
<dbReference type="CTD" id="20325233"/>
<protein>
    <submittedName>
        <fullName evidence="1">Uncharacterized protein</fullName>
    </submittedName>
</protein>
<proteinExistence type="predicted"/>
<dbReference type="KEGG" id="ovi:T265_11065"/>
<evidence type="ECO:0000313" key="1">
    <source>
        <dbReference type="EMBL" id="KER20369.1"/>
    </source>
</evidence>
<gene>
    <name evidence="1" type="ORF">T265_11065</name>
</gene>
<dbReference type="EMBL" id="KL597063">
    <property type="protein sequence ID" value="KER20369.1"/>
    <property type="molecule type" value="Genomic_DNA"/>
</dbReference>
<evidence type="ECO:0000313" key="2">
    <source>
        <dbReference type="Proteomes" id="UP000054324"/>
    </source>
</evidence>
<dbReference type="Proteomes" id="UP000054324">
    <property type="component" value="Unassembled WGS sequence"/>
</dbReference>
<dbReference type="RefSeq" id="XP_009175881.1">
    <property type="nucleotide sequence ID" value="XM_009177617.1"/>
</dbReference>
<name>A0A074ZYV4_OPIVI</name>
<reference evidence="1 2" key="1">
    <citation type="submission" date="2013-11" db="EMBL/GenBank/DDBJ databases">
        <title>Opisthorchis viverrini - life in the bile duct.</title>
        <authorList>
            <person name="Young N.D."/>
            <person name="Nagarajan N."/>
            <person name="Lin S.J."/>
            <person name="Korhonen P.K."/>
            <person name="Jex A.R."/>
            <person name="Hall R.S."/>
            <person name="Safavi-Hemami H."/>
            <person name="Kaewkong W."/>
            <person name="Bertrand D."/>
            <person name="Gao S."/>
            <person name="Seet Q."/>
            <person name="Wongkham S."/>
            <person name="Teh B.T."/>
            <person name="Wongkham C."/>
            <person name="Intapan P.M."/>
            <person name="Maleewong W."/>
            <person name="Yang X."/>
            <person name="Hu M."/>
            <person name="Wang Z."/>
            <person name="Hofmann A."/>
            <person name="Sternberg P.W."/>
            <person name="Tan P."/>
            <person name="Wang J."/>
            <person name="Gasser R.B."/>
        </authorList>
    </citation>
    <scope>NUCLEOTIDE SEQUENCE [LARGE SCALE GENOMIC DNA]</scope>
</reference>
<sequence length="158" mass="17043">MNNIPVDLHSSGLCVRIGKCPQRSSLCPVALSRWANQSAARCETELKISRTRPNEALSTRPNRCAIRVALKCMAPSEAVGSTHSRHLVSFLSTSSGMFPSGSLPENLLMELPGVIYRPTIKLPDPLSCGGEILGLKPLNIFKAGRYVEFCGSCSGNKN</sequence>